<dbReference type="Proteomes" id="UP000269198">
    <property type="component" value="Unassembled WGS sequence"/>
</dbReference>
<reference evidence="2 3" key="1">
    <citation type="submission" date="2018-11" db="EMBL/GenBank/DDBJ databases">
        <title>The genome draft of YIM 96095.</title>
        <authorList>
            <person name="Tang S.-K."/>
            <person name="Chunyu W.-X."/>
            <person name="Feng Y.-Z."/>
        </authorList>
    </citation>
    <scope>NUCLEOTIDE SEQUENCE [LARGE SCALE GENOMIC DNA]</scope>
    <source>
        <strain evidence="2 3">YIM 96095</strain>
    </source>
</reference>
<evidence type="ECO:0000313" key="3">
    <source>
        <dbReference type="Proteomes" id="UP000269198"/>
    </source>
</evidence>
<dbReference type="AlphaFoldDB" id="A0A3N0EE18"/>
<protein>
    <submittedName>
        <fullName evidence="2">DUF742 domain-containing protein</fullName>
    </submittedName>
</protein>
<evidence type="ECO:0000256" key="1">
    <source>
        <dbReference type="SAM" id="MobiDB-lite"/>
    </source>
</evidence>
<dbReference type="InterPro" id="IPR007995">
    <property type="entry name" value="DUF742"/>
</dbReference>
<name>A0A3N0EE18_9ACTN</name>
<dbReference type="PANTHER" id="PTHR36221:SF1">
    <property type="entry name" value="DUF742 DOMAIN-CONTAINING PROTEIN"/>
    <property type="match status" value="1"/>
</dbReference>
<accession>A0A3N0EE18</accession>
<evidence type="ECO:0000313" key="2">
    <source>
        <dbReference type="EMBL" id="RNL86083.1"/>
    </source>
</evidence>
<gene>
    <name evidence="2" type="ORF">EFW17_06005</name>
</gene>
<dbReference type="EMBL" id="RJMB01000004">
    <property type="protein sequence ID" value="RNL86083.1"/>
    <property type="molecule type" value="Genomic_DNA"/>
</dbReference>
<keyword evidence="3" id="KW-1185">Reference proteome</keyword>
<proteinExistence type="predicted"/>
<sequence length="121" mass="13353">MELNGTPGRSNRVRSFSLTGGRTRAPSPLLLETLVSAISMNATGFAELTPEQREIYLACREPTSVTEIATRLSMPIGVARILISDLSDHDRVAIHPTVRRDQPSNRHLLERILHGLESIAQ</sequence>
<dbReference type="Pfam" id="PF05331">
    <property type="entry name" value="DUF742"/>
    <property type="match status" value="1"/>
</dbReference>
<feature type="compositionally biased region" description="Polar residues" evidence="1">
    <location>
        <begin position="7"/>
        <end position="20"/>
    </location>
</feature>
<dbReference type="PANTHER" id="PTHR36221">
    <property type="entry name" value="DUF742 DOMAIN-CONTAINING PROTEIN"/>
    <property type="match status" value="1"/>
</dbReference>
<feature type="region of interest" description="Disordered" evidence="1">
    <location>
        <begin position="1"/>
        <end position="20"/>
    </location>
</feature>
<comment type="caution">
    <text evidence="2">The sequence shown here is derived from an EMBL/GenBank/DDBJ whole genome shotgun (WGS) entry which is preliminary data.</text>
</comment>
<dbReference type="OrthoDB" id="3296462at2"/>
<organism evidence="2 3">
    <name type="scientific">Halostreptopolyspora alba</name>
    <dbReference type="NCBI Taxonomy" id="2487137"/>
    <lineage>
        <taxon>Bacteria</taxon>
        <taxon>Bacillati</taxon>
        <taxon>Actinomycetota</taxon>
        <taxon>Actinomycetes</taxon>
        <taxon>Streptosporangiales</taxon>
        <taxon>Nocardiopsidaceae</taxon>
        <taxon>Halostreptopolyspora</taxon>
    </lineage>
</organism>